<reference evidence="2" key="1">
    <citation type="submission" date="2017-11" db="EMBL/GenBank/DDBJ databases">
        <authorList>
            <person name="Lima N.C."/>
            <person name="Parody-Merino A.M."/>
            <person name="Battley P.F."/>
            <person name="Fidler A.E."/>
            <person name="Prosdocimi F."/>
        </authorList>
    </citation>
    <scope>NUCLEOTIDE SEQUENCE [LARGE SCALE GENOMIC DNA]</scope>
</reference>
<name>A0A2I0TK98_LIMLA</name>
<gene>
    <name evidence="1" type="ORF">llap_15478</name>
</gene>
<proteinExistence type="predicted"/>
<protein>
    <submittedName>
        <fullName evidence="1">Uncharacterized protein</fullName>
    </submittedName>
</protein>
<dbReference type="AlphaFoldDB" id="A0A2I0TK98"/>
<evidence type="ECO:0000313" key="1">
    <source>
        <dbReference type="EMBL" id="PKU34218.1"/>
    </source>
</evidence>
<dbReference type="EMBL" id="KZ509320">
    <property type="protein sequence ID" value="PKU34218.1"/>
    <property type="molecule type" value="Genomic_DNA"/>
</dbReference>
<keyword evidence="2" id="KW-1185">Reference proteome</keyword>
<organism evidence="1 2">
    <name type="scientific">Limosa lapponica baueri</name>
    <dbReference type="NCBI Taxonomy" id="1758121"/>
    <lineage>
        <taxon>Eukaryota</taxon>
        <taxon>Metazoa</taxon>
        <taxon>Chordata</taxon>
        <taxon>Craniata</taxon>
        <taxon>Vertebrata</taxon>
        <taxon>Euteleostomi</taxon>
        <taxon>Archelosauria</taxon>
        <taxon>Archosauria</taxon>
        <taxon>Dinosauria</taxon>
        <taxon>Saurischia</taxon>
        <taxon>Theropoda</taxon>
        <taxon>Coelurosauria</taxon>
        <taxon>Aves</taxon>
        <taxon>Neognathae</taxon>
        <taxon>Neoaves</taxon>
        <taxon>Charadriiformes</taxon>
        <taxon>Scolopacidae</taxon>
        <taxon>Limosa</taxon>
    </lineage>
</organism>
<evidence type="ECO:0000313" key="2">
    <source>
        <dbReference type="Proteomes" id="UP000233556"/>
    </source>
</evidence>
<dbReference type="Proteomes" id="UP000233556">
    <property type="component" value="Unassembled WGS sequence"/>
</dbReference>
<accession>A0A2I0TK98</accession>
<reference evidence="2" key="2">
    <citation type="submission" date="2017-12" db="EMBL/GenBank/DDBJ databases">
        <title>Genome sequence of the Bar-tailed Godwit (Limosa lapponica baueri).</title>
        <authorList>
            <person name="Lima N.C.B."/>
            <person name="Parody-Merino A.M."/>
            <person name="Battley P.F."/>
            <person name="Fidler A.E."/>
            <person name="Prosdocimi F."/>
        </authorList>
    </citation>
    <scope>NUCLEOTIDE SEQUENCE [LARGE SCALE GENOMIC DNA]</scope>
</reference>
<sequence>MALSIGLNGKTGSQPCHLVAVGLPKEPGLVAPSSGLRQGEYHLAEACGKAQQYSSIEQYIVTPQMLRSWEEQLNSMCPEEGEVPQDECVGKVQKQLTCKAGGFLAQILLSSPQLLMVRPVLEPNNHDDHADLRSPL</sequence>